<dbReference type="GO" id="GO:0061630">
    <property type="term" value="F:ubiquitin protein ligase activity"/>
    <property type="evidence" value="ECO:0007669"/>
    <property type="project" value="UniProtKB-EC"/>
</dbReference>
<keyword evidence="11" id="KW-0862">Zinc</keyword>
<dbReference type="UniPathway" id="UPA00143"/>
<feature type="region of interest" description="Disordered" evidence="20">
    <location>
        <begin position="506"/>
        <end position="571"/>
    </location>
</feature>
<accession>A0A0G4L4L6</accession>
<comment type="pathway">
    <text evidence="3">Protein modification; protein ubiquitination.</text>
</comment>
<evidence type="ECO:0000256" key="13">
    <source>
        <dbReference type="ARBA" id="ARBA00023136"/>
    </source>
</evidence>
<keyword evidence="9 19" id="KW-0863">Zinc-finger</keyword>
<feature type="non-terminal residue" evidence="24">
    <location>
        <position position="789"/>
    </location>
</feature>
<dbReference type="GO" id="GO:0012505">
    <property type="term" value="C:endomembrane system"/>
    <property type="evidence" value="ECO:0007669"/>
    <property type="project" value="UniProtKB-SubCell"/>
</dbReference>
<evidence type="ECO:0000256" key="10">
    <source>
        <dbReference type="ARBA" id="ARBA00022786"/>
    </source>
</evidence>
<sequence length="789" mass="86995">MPPRQPPQFISIFLFIVFLWILFSPESPSQYLSFGTILAERVERHKAALEHLNASSWGDFSPPQSDSPKGFAPTYVNFTGFREGDGLAWADLSRFQQQCQGWSHRINPPKAGHDGLMHGEREAAVWQNATGMLKGQWVRKDASVQRGVADYNLTTMAPEHAWPGVYSSWSRNITGHEGKMVLDMIDTGRNVREMAYELPSDIVDTAGGTVRTAKASLEVEDVHGTGSTWEVRMYGVQWPRTGTILLTTTSEKFDGIFGLPHLAMGPDYFQSSQRLLNETLANVVRKESATFFNTMSLPWSSDPVNAQQEALDPEPHCEYVLYAQVHPPDKTSLNMRGFDPDYNSMADVIRDIEQELRFPNGAPVRGIPELQMSAILWSPDCAFFLESKGPPDFASIDGQHLVGRKIEVIYGQIRFWVMAFATVFLGQVFLLKDQMEESSTPSTLCRISYASISMMVVLDGIVFGGAVIWALDAAITFVESLSLLITAFLAMAIGGTFLAEMHKVQEPMERRRAERGSPPGRGTPRPSSTPLPREESPAAPNPTPENAPTPAPESTSPTPATPLQRAPSPPIIIPSDQDIDAEIEENETATAAAANPRLQAASARSMIVARFALTISFILILSIISTSWSSRTRSLFSNALALFYVSFWVQLWILAAQDILGPRFGVPAGWAPEAWDYHPVLREDKLEDGSFPAGLLSSLEPVQAEQGKDGTVAGARSAKTECAICFDTLEVPVMKAAEADSTAGGVAGVLNRRNYMVTPCRHIFHSPCLESWMRYRLKCPICRDDLPPL</sequence>
<gene>
    <name evidence="24" type="ORF">BN1708_011868</name>
</gene>
<feature type="compositionally biased region" description="Basic and acidic residues" evidence="20">
    <location>
        <begin position="506"/>
        <end position="515"/>
    </location>
</feature>
<dbReference type="AlphaFoldDB" id="A0A0G4L4L6"/>
<keyword evidence="6 21" id="KW-0812">Transmembrane</keyword>
<dbReference type="GO" id="GO:0043161">
    <property type="term" value="P:proteasome-mediated ubiquitin-dependent protein catabolic process"/>
    <property type="evidence" value="ECO:0007669"/>
    <property type="project" value="TreeGrafter"/>
</dbReference>
<dbReference type="InterPro" id="IPR050731">
    <property type="entry name" value="HRD1_E3_ubiq-ligases"/>
</dbReference>
<dbReference type="Proteomes" id="UP000044602">
    <property type="component" value="Unassembled WGS sequence"/>
</dbReference>
<dbReference type="PANTHER" id="PTHR22763">
    <property type="entry name" value="RING ZINC FINGER PROTEIN"/>
    <property type="match status" value="1"/>
</dbReference>
<feature type="transmembrane region" description="Helical" evidence="21">
    <location>
        <begin position="607"/>
        <end position="629"/>
    </location>
</feature>
<keyword evidence="10" id="KW-0833">Ubl conjugation pathway</keyword>
<evidence type="ECO:0000256" key="7">
    <source>
        <dbReference type="ARBA" id="ARBA00022723"/>
    </source>
</evidence>
<comment type="subcellular location">
    <subcellularLocation>
        <location evidence="2">Endomembrane system</location>
        <topology evidence="2">Multi-pass membrane protein</topology>
    </subcellularLocation>
</comment>
<keyword evidence="8 22" id="KW-0732">Signal</keyword>
<evidence type="ECO:0000256" key="19">
    <source>
        <dbReference type="PROSITE-ProRule" id="PRU00175"/>
    </source>
</evidence>
<dbReference type="GO" id="GO:0008270">
    <property type="term" value="F:zinc ion binding"/>
    <property type="evidence" value="ECO:0007669"/>
    <property type="project" value="UniProtKB-KW"/>
</dbReference>
<organism evidence="24 25">
    <name type="scientific">Verticillium longisporum</name>
    <name type="common">Verticillium dahliae var. longisporum</name>
    <dbReference type="NCBI Taxonomy" id="100787"/>
    <lineage>
        <taxon>Eukaryota</taxon>
        <taxon>Fungi</taxon>
        <taxon>Dikarya</taxon>
        <taxon>Ascomycota</taxon>
        <taxon>Pezizomycotina</taxon>
        <taxon>Sordariomycetes</taxon>
        <taxon>Hypocreomycetidae</taxon>
        <taxon>Glomerellales</taxon>
        <taxon>Plectosphaerellaceae</taxon>
        <taxon>Verticillium</taxon>
    </lineage>
</organism>
<feature type="compositionally biased region" description="Pro residues" evidence="20">
    <location>
        <begin position="539"/>
        <end position="551"/>
    </location>
</feature>
<dbReference type="GO" id="GO:0044695">
    <property type="term" value="C:Dsc E3 ubiquitin ligase complex"/>
    <property type="evidence" value="ECO:0007669"/>
    <property type="project" value="TreeGrafter"/>
</dbReference>
<dbReference type="GO" id="GO:0016567">
    <property type="term" value="P:protein ubiquitination"/>
    <property type="evidence" value="ECO:0007669"/>
    <property type="project" value="UniProtKB-UniPathway"/>
</dbReference>
<evidence type="ECO:0000256" key="15">
    <source>
        <dbReference type="ARBA" id="ARBA00063126"/>
    </source>
</evidence>
<dbReference type="Pfam" id="PF12678">
    <property type="entry name" value="zf-rbx1"/>
    <property type="match status" value="1"/>
</dbReference>
<feature type="transmembrane region" description="Helical" evidence="21">
    <location>
        <begin position="413"/>
        <end position="431"/>
    </location>
</feature>
<evidence type="ECO:0000256" key="9">
    <source>
        <dbReference type="ARBA" id="ARBA00022771"/>
    </source>
</evidence>
<evidence type="ECO:0000256" key="4">
    <source>
        <dbReference type="ARBA" id="ARBA00012483"/>
    </source>
</evidence>
<evidence type="ECO:0000313" key="24">
    <source>
        <dbReference type="EMBL" id="CRK16878.1"/>
    </source>
</evidence>
<keyword evidence="12 21" id="KW-1133">Transmembrane helix</keyword>
<evidence type="ECO:0000256" key="14">
    <source>
        <dbReference type="ARBA" id="ARBA00056116"/>
    </source>
</evidence>
<feature type="transmembrane region" description="Helical" evidence="21">
    <location>
        <begin position="483"/>
        <end position="502"/>
    </location>
</feature>
<comment type="catalytic activity">
    <reaction evidence="1">
        <text>S-ubiquitinyl-[E2 ubiquitin-conjugating enzyme]-L-cysteine + [acceptor protein]-L-lysine = [E2 ubiquitin-conjugating enzyme]-L-cysteine + N(6)-ubiquitinyl-[acceptor protein]-L-lysine.</text>
        <dbReference type="EC" id="2.3.2.27"/>
    </reaction>
</comment>
<dbReference type="InterPro" id="IPR024766">
    <property type="entry name" value="Znf_RING_H2"/>
</dbReference>
<evidence type="ECO:0000256" key="6">
    <source>
        <dbReference type="ARBA" id="ARBA00022692"/>
    </source>
</evidence>
<evidence type="ECO:0000256" key="21">
    <source>
        <dbReference type="SAM" id="Phobius"/>
    </source>
</evidence>
<evidence type="ECO:0000256" key="5">
    <source>
        <dbReference type="ARBA" id="ARBA00022679"/>
    </source>
</evidence>
<keyword evidence="5" id="KW-0808">Transferase</keyword>
<evidence type="ECO:0000256" key="11">
    <source>
        <dbReference type="ARBA" id="ARBA00022833"/>
    </source>
</evidence>
<evidence type="ECO:0000259" key="23">
    <source>
        <dbReference type="PROSITE" id="PS50089"/>
    </source>
</evidence>
<dbReference type="PANTHER" id="PTHR22763:SF162">
    <property type="entry name" value="TRANSMEMBRANE E3 UBIQUITIN-PROTEIN LIGASE 1"/>
    <property type="match status" value="1"/>
</dbReference>
<evidence type="ECO:0000256" key="18">
    <source>
        <dbReference type="ARBA" id="ARBA00082128"/>
    </source>
</evidence>
<evidence type="ECO:0000256" key="17">
    <source>
        <dbReference type="ARBA" id="ARBA00077885"/>
    </source>
</evidence>
<feature type="compositionally biased region" description="Low complexity" evidence="20">
    <location>
        <begin position="552"/>
        <end position="562"/>
    </location>
</feature>
<evidence type="ECO:0000256" key="22">
    <source>
        <dbReference type="SAM" id="SignalP"/>
    </source>
</evidence>
<feature type="domain" description="RING-type" evidence="23">
    <location>
        <begin position="722"/>
        <end position="783"/>
    </location>
</feature>
<dbReference type="InterPro" id="IPR013083">
    <property type="entry name" value="Znf_RING/FYVE/PHD"/>
</dbReference>
<protein>
    <recommendedName>
        <fullName evidence="16">DSC E3 ubiquitin ligase complex subunit A</fullName>
        <ecNumber evidence="4">2.3.2.27</ecNumber>
    </recommendedName>
    <alternativeName>
        <fullName evidence="17">Defective for SREBP cleavage protein A</fullName>
    </alternativeName>
    <alternativeName>
        <fullName evidence="18">RING-type E3 ubiquitin transferase dscA</fullName>
    </alternativeName>
</protein>
<dbReference type="SMART" id="SM00744">
    <property type="entry name" value="RINGv"/>
    <property type="match status" value="1"/>
</dbReference>
<evidence type="ECO:0000256" key="3">
    <source>
        <dbReference type="ARBA" id="ARBA00004906"/>
    </source>
</evidence>
<dbReference type="InterPro" id="IPR011016">
    <property type="entry name" value="Znf_RING-CH"/>
</dbReference>
<feature type="chain" id="PRO_5002566201" description="DSC E3 ubiquitin ligase complex subunit A" evidence="22">
    <location>
        <begin position="30"/>
        <end position="789"/>
    </location>
</feature>
<feature type="compositionally biased region" description="Low complexity" evidence="20">
    <location>
        <begin position="516"/>
        <end position="530"/>
    </location>
</feature>
<dbReference type="PROSITE" id="PS50089">
    <property type="entry name" value="ZF_RING_2"/>
    <property type="match status" value="1"/>
</dbReference>
<feature type="signal peptide" evidence="22">
    <location>
        <begin position="1"/>
        <end position="29"/>
    </location>
</feature>
<dbReference type="Gene3D" id="3.30.40.10">
    <property type="entry name" value="Zinc/RING finger domain, C3HC4 (zinc finger)"/>
    <property type="match status" value="1"/>
</dbReference>
<name>A0A0G4L4L6_VERLO</name>
<comment type="function">
    <text evidence="14">Catalytic component of the DSC E3 ubiquitin ligase complex which is required for the srbA transcriptional activator proteolytic cleavage to release the soluble transcription factor from the membrane in low oxygen or sterol conditions. Required for growth during hypoxia and triazole drug susceptibility, as well as for virulence in a murine model of invasive pulmonary aspergillosis (IPA).</text>
</comment>
<dbReference type="InterPro" id="IPR001841">
    <property type="entry name" value="Znf_RING"/>
</dbReference>
<evidence type="ECO:0000256" key="16">
    <source>
        <dbReference type="ARBA" id="ARBA00071072"/>
    </source>
</evidence>
<comment type="subunit">
    <text evidence="15">Component of the DSC E3 ubiquitin ligase complex composed of dscA, dscB, dscC and dscD.</text>
</comment>
<dbReference type="EMBL" id="CVQH01007891">
    <property type="protein sequence ID" value="CRK16878.1"/>
    <property type="molecule type" value="Genomic_DNA"/>
</dbReference>
<evidence type="ECO:0000256" key="1">
    <source>
        <dbReference type="ARBA" id="ARBA00000900"/>
    </source>
</evidence>
<evidence type="ECO:0000256" key="20">
    <source>
        <dbReference type="SAM" id="MobiDB-lite"/>
    </source>
</evidence>
<dbReference type="SMART" id="SM00184">
    <property type="entry name" value="RING"/>
    <property type="match status" value="1"/>
</dbReference>
<keyword evidence="13 21" id="KW-0472">Membrane</keyword>
<evidence type="ECO:0000313" key="25">
    <source>
        <dbReference type="Proteomes" id="UP000044602"/>
    </source>
</evidence>
<proteinExistence type="predicted"/>
<keyword evidence="7" id="KW-0479">Metal-binding</keyword>
<dbReference type="FunFam" id="3.30.40.10:FF:000626">
    <property type="entry name" value="Transmembrane ubiquitin ligase 1"/>
    <property type="match status" value="1"/>
</dbReference>
<evidence type="ECO:0000256" key="2">
    <source>
        <dbReference type="ARBA" id="ARBA00004127"/>
    </source>
</evidence>
<keyword evidence="25" id="KW-1185">Reference proteome</keyword>
<evidence type="ECO:0000256" key="12">
    <source>
        <dbReference type="ARBA" id="ARBA00022989"/>
    </source>
</evidence>
<evidence type="ECO:0000256" key="8">
    <source>
        <dbReference type="ARBA" id="ARBA00022729"/>
    </source>
</evidence>
<dbReference type="SUPFAM" id="SSF57850">
    <property type="entry name" value="RING/U-box"/>
    <property type="match status" value="1"/>
</dbReference>
<dbReference type="STRING" id="100787.A0A0G4L4L6"/>
<feature type="transmembrane region" description="Helical" evidence="21">
    <location>
        <begin position="452"/>
        <end position="471"/>
    </location>
</feature>
<feature type="transmembrane region" description="Helical" evidence="21">
    <location>
        <begin position="635"/>
        <end position="655"/>
    </location>
</feature>
<dbReference type="EC" id="2.3.2.27" evidence="4"/>
<reference evidence="24 25" key="1">
    <citation type="submission" date="2015-05" db="EMBL/GenBank/DDBJ databases">
        <authorList>
            <person name="Wang D.B."/>
            <person name="Wang M."/>
        </authorList>
    </citation>
    <scope>NUCLEOTIDE SEQUENCE [LARGE SCALE GENOMIC DNA]</scope>
    <source>
        <strain evidence="24">VL1</strain>
    </source>
</reference>